<protein>
    <submittedName>
        <fullName evidence="10">Choline dehydrogenase</fullName>
    </submittedName>
</protein>
<gene>
    <name evidence="10" type="ORF">WS70_27755</name>
</gene>
<dbReference type="Pfam" id="PF05199">
    <property type="entry name" value="GMC_oxred_C"/>
    <property type="match status" value="1"/>
</dbReference>
<evidence type="ECO:0000256" key="1">
    <source>
        <dbReference type="ARBA" id="ARBA00001974"/>
    </source>
</evidence>
<dbReference type="PANTHER" id="PTHR11552:SF147">
    <property type="entry name" value="CHOLINE DEHYDROGENASE, MITOCHONDRIAL"/>
    <property type="match status" value="1"/>
</dbReference>
<dbReference type="PIRSF" id="PIRSF000137">
    <property type="entry name" value="Alcohol_oxidase"/>
    <property type="match status" value="1"/>
</dbReference>
<proteinExistence type="inferred from homology"/>
<dbReference type="GO" id="GO:0016614">
    <property type="term" value="F:oxidoreductase activity, acting on CH-OH group of donors"/>
    <property type="evidence" value="ECO:0007669"/>
    <property type="project" value="InterPro"/>
</dbReference>
<evidence type="ECO:0000256" key="2">
    <source>
        <dbReference type="ARBA" id="ARBA00010790"/>
    </source>
</evidence>
<dbReference type="EMBL" id="CP013387">
    <property type="protein sequence ID" value="AOJ05475.1"/>
    <property type="molecule type" value="Genomic_DNA"/>
</dbReference>
<dbReference type="PROSITE" id="PS00624">
    <property type="entry name" value="GMC_OXRED_2"/>
    <property type="match status" value="1"/>
</dbReference>
<sequence length="552" mass="59289">MPAPTRRRAGLTRDGQQRRDFIDKTLKTIAAAPLLGTASAAAAASPAGVYDYVVIGAGSSGSVLVRRLIDAGHKVLVLEAGPTDSLPAIHEPPSVMQLYHSEVDWAFTTLPQHHAADQRMDWPRGKTLGGSSAINGMVYVRGLPQDFDSWAERGAAGWAWRDVEPYFRRLERFRLDDPLRVHGHDGLLDIGRPTMTPLAHDFVAAATELGLPDRGDYNDGRDSTGAALSQFTILPDGRRASAWTCYVEPIKTHPRLTIVTQARVLNLLLHRQHAFGVRFLLRGETIAVRAEREVLLCAGSIMSPAILMHSGIGPAADLERAGIRPVVDLPGVGANLHDHAACSMVWETTRENAKSFTTGMEATVFMRTNASLATPDAQILLSTNPFLPTVKRGFTLVPMAIAPRSRGRVRLTSADPLAYPSMDPRVFADPHDLEVVAKQALFIRDVATRPSLSAWGAREVAPGPSVSTLAAMIGYAKQSAATGYHQVGTARMGVDAMAVVDPQLKVRGVSGLRVIDASVMPTVTSGNTNGPAMMIAEKAADLLLGIGRSRGK</sequence>
<name>A0A1B4FP91_9BURK</name>
<reference evidence="10 11" key="1">
    <citation type="submission" date="2015-12" db="EMBL/GenBank/DDBJ databases">
        <title>Diversity of Burkholderia near neighbor genomes.</title>
        <authorList>
            <person name="Sahl J."/>
            <person name="Wagner D."/>
            <person name="Keim P."/>
        </authorList>
    </citation>
    <scope>NUCLEOTIDE SEQUENCE [LARGE SCALE GENOMIC DNA]</scope>
    <source>
        <strain evidence="10 11">BDU6</strain>
    </source>
</reference>
<dbReference type="SUPFAM" id="SSF51905">
    <property type="entry name" value="FAD/NAD(P)-binding domain"/>
    <property type="match status" value="1"/>
</dbReference>
<dbReference type="Gene3D" id="3.30.410.40">
    <property type="match status" value="1"/>
</dbReference>
<dbReference type="PANTHER" id="PTHR11552">
    <property type="entry name" value="GLUCOSE-METHANOL-CHOLINE GMC OXIDOREDUCTASE"/>
    <property type="match status" value="1"/>
</dbReference>
<dbReference type="Proteomes" id="UP000062519">
    <property type="component" value="Chromosome 2"/>
</dbReference>
<dbReference type="Pfam" id="PF00732">
    <property type="entry name" value="GMC_oxred_N"/>
    <property type="match status" value="1"/>
</dbReference>
<evidence type="ECO:0000313" key="11">
    <source>
        <dbReference type="Proteomes" id="UP000062519"/>
    </source>
</evidence>
<dbReference type="InterPro" id="IPR006311">
    <property type="entry name" value="TAT_signal"/>
</dbReference>
<evidence type="ECO:0000259" key="8">
    <source>
        <dbReference type="PROSITE" id="PS00623"/>
    </source>
</evidence>
<keyword evidence="3 7" id="KW-0285">Flavoprotein</keyword>
<dbReference type="RefSeq" id="WP_059596910.1">
    <property type="nucleotide sequence ID" value="NZ_CP013387.1"/>
</dbReference>
<feature type="binding site" evidence="6">
    <location>
        <position position="264"/>
    </location>
    <ligand>
        <name>FAD</name>
        <dbReference type="ChEBI" id="CHEBI:57692"/>
    </ligand>
</feature>
<keyword evidence="11" id="KW-1185">Reference proteome</keyword>
<dbReference type="SUPFAM" id="SSF54373">
    <property type="entry name" value="FAD-linked reductases, C-terminal domain"/>
    <property type="match status" value="1"/>
</dbReference>
<dbReference type="PROSITE" id="PS00623">
    <property type="entry name" value="GMC_OXRED_1"/>
    <property type="match status" value="1"/>
</dbReference>
<accession>A0A1B4FP91</accession>
<evidence type="ECO:0000256" key="6">
    <source>
        <dbReference type="PIRSR" id="PIRSR000137-2"/>
    </source>
</evidence>
<dbReference type="InterPro" id="IPR036188">
    <property type="entry name" value="FAD/NAD-bd_sf"/>
</dbReference>
<dbReference type="Gene3D" id="3.50.50.60">
    <property type="entry name" value="FAD/NAD(P)-binding domain"/>
    <property type="match status" value="1"/>
</dbReference>
<evidence type="ECO:0000313" key="10">
    <source>
        <dbReference type="EMBL" id="AOJ05475.1"/>
    </source>
</evidence>
<evidence type="ECO:0000259" key="9">
    <source>
        <dbReference type="PROSITE" id="PS00624"/>
    </source>
</evidence>
<dbReference type="AlphaFoldDB" id="A0A1B4FP91"/>
<keyword evidence="5" id="KW-0520">NAD</keyword>
<evidence type="ECO:0000256" key="7">
    <source>
        <dbReference type="RuleBase" id="RU003968"/>
    </source>
</evidence>
<evidence type="ECO:0000256" key="3">
    <source>
        <dbReference type="ARBA" id="ARBA00022630"/>
    </source>
</evidence>
<dbReference type="PROSITE" id="PS51318">
    <property type="entry name" value="TAT"/>
    <property type="match status" value="1"/>
</dbReference>
<evidence type="ECO:0000256" key="5">
    <source>
        <dbReference type="ARBA" id="ARBA00023027"/>
    </source>
</evidence>
<comment type="similarity">
    <text evidence="2 7">Belongs to the GMC oxidoreductase family.</text>
</comment>
<keyword evidence="4 6" id="KW-0274">FAD</keyword>
<dbReference type="InterPro" id="IPR000172">
    <property type="entry name" value="GMC_OxRdtase_N"/>
</dbReference>
<feature type="domain" description="Glucose-methanol-choline oxidoreductase N-terminal" evidence="9">
    <location>
        <begin position="299"/>
        <end position="313"/>
    </location>
</feature>
<dbReference type="GO" id="GO:0050660">
    <property type="term" value="F:flavin adenine dinucleotide binding"/>
    <property type="evidence" value="ECO:0007669"/>
    <property type="project" value="InterPro"/>
</dbReference>
<evidence type="ECO:0000256" key="4">
    <source>
        <dbReference type="ARBA" id="ARBA00022827"/>
    </source>
</evidence>
<feature type="domain" description="Glucose-methanol-choline oxidoreductase N-terminal" evidence="8">
    <location>
        <begin position="125"/>
        <end position="148"/>
    </location>
</feature>
<dbReference type="KEGG" id="buu:WS70_27755"/>
<comment type="cofactor">
    <cofactor evidence="1 6">
        <name>FAD</name>
        <dbReference type="ChEBI" id="CHEBI:57692"/>
    </cofactor>
</comment>
<dbReference type="InterPro" id="IPR007867">
    <property type="entry name" value="GMC_OxRtase_C"/>
</dbReference>
<feature type="binding site" evidence="6">
    <location>
        <begin position="135"/>
        <end position="138"/>
    </location>
    <ligand>
        <name>FAD</name>
        <dbReference type="ChEBI" id="CHEBI:57692"/>
    </ligand>
</feature>
<dbReference type="InterPro" id="IPR012132">
    <property type="entry name" value="GMC_OxRdtase"/>
</dbReference>
<organism evidence="10 11">
    <name type="scientific">Burkholderia mayonis</name>
    <dbReference type="NCBI Taxonomy" id="1385591"/>
    <lineage>
        <taxon>Bacteria</taxon>
        <taxon>Pseudomonadati</taxon>
        <taxon>Pseudomonadota</taxon>
        <taxon>Betaproteobacteria</taxon>
        <taxon>Burkholderiales</taxon>
        <taxon>Burkholderiaceae</taxon>
        <taxon>Burkholderia</taxon>
        <taxon>pseudomallei group</taxon>
    </lineage>
</organism>